<reference evidence="3" key="1">
    <citation type="submission" date="2016-09" db="EMBL/GenBank/DDBJ databases">
        <authorList>
            <person name="Gulvik C.A."/>
        </authorList>
    </citation>
    <scope>NUCLEOTIDE SEQUENCE [LARGE SCALE GENOMIC DNA]</scope>
    <source>
        <strain evidence="3">LMG 26306</strain>
    </source>
</reference>
<evidence type="ECO:0000313" key="3">
    <source>
        <dbReference type="Proteomes" id="UP000094764"/>
    </source>
</evidence>
<feature type="domain" description="SpoVT-AbrB" evidence="1">
    <location>
        <begin position="11"/>
        <end position="55"/>
    </location>
</feature>
<dbReference type="RefSeq" id="WP_069635318.1">
    <property type="nucleotide sequence ID" value="NZ_JXKZ01000010.1"/>
</dbReference>
<dbReference type="EMBL" id="MIKB01000015">
    <property type="protein sequence ID" value="OEG15434.1"/>
    <property type="molecule type" value="Genomic_DNA"/>
</dbReference>
<sequence length="101" mass="11878">MKTKKQTAIVAKMIIKNQVTIPKPIRQRLDIHSHDELAFEVQDNGDILVRKNEETENIWQLVAQQQKKYGKDEETEFDWGEEVGDGVFQNEKITTRRYCLC</sequence>
<dbReference type="Pfam" id="PF04014">
    <property type="entry name" value="MazE_antitoxin"/>
    <property type="match status" value="1"/>
</dbReference>
<proteinExistence type="predicted"/>
<evidence type="ECO:0000259" key="1">
    <source>
        <dbReference type="SMART" id="SM00966"/>
    </source>
</evidence>
<dbReference type="InterPro" id="IPR037914">
    <property type="entry name" value="SpoVT-AbrB_sf"/>
</dbReference>
<evidence type="ECO:0000313" key="2">
    <source>
        <dbReference type="EMBL" id="OEG15434.1"/>
    </source>
</evidence>
<dbReference type="Gene3D" id="2.10.260.10">
    <property type="match status" value="1"/>
</dbReference>
<dbReference type="NCBIfam" id="TIGR01439">
    <property type="entry name" value="lp_hng_hel_AbrB"/>
    <property type="match status" value="1"/>
</dbReference>
<accession>A0A1E5GRU0</accession>
<dbReference type="GO" id="GO:0003677">
    <property type="term" value="F:DNA binding"/>
    <property type="evidence" value="ECO:0007669"/>
    <property type="project" value="InterPro"/>
</dbReference>
<protein>
    <recommendedName>
        <fullName evidence="1">SpoVT-AbrB domain-containing protein</fullName>
    </recommendedName>
</protein>
<keyword evidence="3" id="KW-1185">Reference proteome</keyword>
<gene>
    <name evidence="2" type="ORF">BCR23_08165</name>
</gene>
<dbReference type="AlphaFoldDB" id="A0A1E5GRU0"/>
<dbReference type="InterPro" id="IPR007159">
    <property type="entry name" value="SpoVT-AbrB_dom"/>
</dbReference>
<organism evidence="2 3">
    <name type="scientific">Enterococcus quebecensis</name>
    <dbReference type="NCBI Taxonomy" id="903983"/>
    <lineage>
        <taxon>Bacteria</taxon>
        <taxon>Bacillati</taxon>
        <taxon>Bacillota</taxon>
        <taxon>Bacilli</taxon>
        <taxon>Lactobacillales</taxon>
        <taxon>Enterococcaceae</taxon>
        <taxon>Enterococcus</taxon>
    </lineage>
</organism>
<dbReference type="OrthoDB" id="9811597at2"/>
<comment type="caution">
    <text evidence="2">The sequence shown here is derived from an EMBL/GenBank/DDBJ whole genome shotgun (WGS) entry which is preliminary data.</text>
</comment>
<name>A0A1E5GRU0_9ENTE</name>
<dbReference type="SUPFAM" id="SSF89447">
    <property type="entry name" value="AbrB/MazE/MraZ-like"/>
    <property type="match status" value="1"/>
</dbReference>
<dbReference type="SMART" id="SM00966">
    <property type="entry name" value="SpoVT_AbrB"/>
    <property type="match status" value="1"/>
</dbReference>
<dbReference type="Proteomes" id="UP000094764">
    <property type="component" value="Unassembled WGS sequence"/>
</dbReference>